<evidence type="ECO:0000313" key="2">
    <source>
        <dbReference type="EMBL" id="MCW3788016.1"/>
    </source>
</evidence>
<keyword evidence="3" id="KW-1185">Reference proteome</keyword>
<sequence length="195" mass="23088">MAYDIRLEGKNLVNALSLLEDIAKILDKLKIDYWLEGGTLLGVRRENRLLPWDNDVDLSLMVLDGDKERELISALKKSGFRVRLRKYETDYDYCKKDDSRLIKIRKSYLFGLIKGAVCLEIFVKYKIGDKAYWKIGDVVKNVPYKFYAKTKKIEFNNYEYSVPELTDEYLTYRYGDWETPKEDYNPFKDDNALKK</sequence>
<dbReference type="PANTHER" id="PTHR13627">
    <property type="entry name" value="FUKUTIN RELATED PROTEIN"/>
    <property type="match status" value="1"/>
</dbReference>
<dbReference type="RefSeq" id="WP_301191577.1">
    <property type="nucleotide sequence ID" value="NZ_JAPDPJ010000042.1"/>
</dbReference>
<dbReference type="Proteomes" id="UP001209229">
    <property type="component" value="Unassembled WGS sequence"/>
</dbReference>
<name>A0AAE3M6R0_9BACT</name>
<dbReference type="AlphaFoldDB" id="A0AAE3M6R0"/>
<dbReference type="PANTHER" id="PTHR13627:SF31">
    <property type="entry name" value="RIBITOL 5-PHOSPHATE TRANSFERASE FKRP"/>
    <property type="match status" value="1"/>
</dbReference>
<dbReference type="GO" id="GO:0009100">
    <property type="term" value="P:glycoprotein metabolic process"/>
    <property type="evidence" value="ECO:0007669"/>
    <property type="project" value="UniProtKB-ARBA"/>
</dbReference>
<dbReference type="Gene3D" id="3.30.460.40">
    <property type="match status" value="1"/>
</dbReference>
<evidence type="ECO:0000259" key="1">
    <source>
        <dbReference type="Pfam" id="PF04991"/>
    </source>
</evidence>
<dbReference type="EMBL" id="JAPDPJ010000042">
    <property type="protein sequence ID" value="MCW3788016.1"/>
    <property type="molecule type" value="Genomic_DNA"/>
</dbReference>
<protein>
    <submittedName>
        <fullName evidence="2">LicD family protein</fullName>
    </submittedName>
</protein>
<dbReference type="InterPro" id="IPR052613">
    <property type="entry name" value="LicD_transferase"/>
</dbReference>
<comment type="caution">
    <text evidence="2">The sequence shown here is derived from an EMBL/GenBank/DDBJ whole genome shotgun (WGS) entry which is preliminary data.</text>
</comment>
<proteinExistence type="predicted"/>
<gene>
    <name evidence="2" type="ORF">OM075_16185</name>
</gene>
<evidence type="ECO:0000313" key="3">
    <source>
        <dbReference type="Proteomes" id="UP001209229"/>
    </source>
</evidence>
<dbReference type="Pfam" id="PF04991">
    <property type="entry name" value="LicD"/>
    <property type="match status" value="1"/>
</dbReference>
<feature type="domain" description="LicD/FKTN/FKRP nucleotidyltransferase" evidence="1">
    <location>
        <begin position="28"/>
        <end position="93"/>
    </location>
</feature>
<reference evidence="2" key="1">
    <citation type="submission" date="2022-10" db="EMBL/GenBank/DDBJ databases">
        <authorList>
            <person name="Yu W.X."/>
        </authorList>
    </citation>
    <scope>NUCLEOTIDE SEQUENCE</scope>
    <source>
        <strain evidence="2">AAT</strain>
    </source>
</reference>
<dbReference type="InterPro" id="IPR007074">
    <property type="entry name" value="LicD/FKTN/FKRP_NTP_transf"/>
</dbReference>
<organism evidence="2 3">
    <name type="scientific">Plebeiibacterium sediminum</name>
    <dbReference type="NCBI Taxonomy" id="2992112"/>
    <lineage>
        <taxon>Bacteria</taxon>
        <taxon>Pseudomonadati</taxon>
        <taxon>Bacteroidota</taxon>
        <taxon>Bacteroidia</taxon>
        <taxon>Marinilabiliales</taxon>
        <taxon>Marinilabiliaceae</taxon>
        <taxon>Plebeiibacterium</taxon>
    </lineage>
</organism>
<accession>A0AAE3M6R0</accession>